<organism evidence="1 2">
    <name type="scientific">Gigaspora margarita</name>
    <dbReference type="NCBI Taxonomy" id="4874"/>
    <lineage>
        <taxon>Eukaryota</taxon>
        <taxon>Fungi</taxon>
        <taxon>Fungi incertae sedis</taxon>
        <taxon>Mucoromycota</taxon>
        <taxon>Glomeromycotina</taxon>
        <taxon>Glomeromycetes</taxon>
        <taxon>Diversisporales</taxon>
        <taxon>Gigasporaceae</taxon>
        <taxon>Gigaspora</taxon>
    </lineage>
</organism>
<name>A0ABN7XGW3_GIGMA</name>
<reference evidence="1 2" key="1">
    <citation type="submission" date="2021-06" db="EMBL/GenBank/DDBJ databases">
        <authorList>
            <person name="Kallberg Y."/>
            <person name="Tangrot J."/>
            <person name="Rosling A."/>
        </authorList>
    </citation>
    <scope>NUCLEOTIDE SEQUENCE [LARGE SCALE GENOMIC DNA]</scope>
    <source>
        <strain evidence="1 2">120-4 pot B 10/14</strain>
    </source>
</reference>
<accession>A0ABN7XGW3</accession>
<dbReference type="Proteomes" id="UP000789901">
    <property type="component" value="Unassembled WGS sequence"/>
</dbReference>
<protein>
    <submittedName>
        <fullName evidence="1">42503_t:CDS:1</fullName>
    </submittedName>
</protein>
<keyword evidence="2" id="KW-1185">Reference proteome</keyword>
<gene>
    <name evidence="1" type="ORF">GMARGA_LOCUS42467</name>
</gene>
<sequence length="96" mass="10907">TGFCACFYKFSISKAYQYLFEDLFDTVEKNTQKPFEFQHVHSCGLGCIIADEHQGQALAISNETKELIYSITKLNTHEEILNVLEKIKKSNEPGTA</sequence>
<dbReference type="EMBL" id="CAJVQB010127186">
    <property type="protein sequence ID" value="CAG8853646.1"/>
    <property type="molecule type" value="Genomic_DNA"/>
</dbReference>
<feature type="non-terminal residue" evidence="1">
    <location>
        <position position="1"/>
    </location>
</feature>
<evidence type="ECO:0000313" key="2">
    <source>
        <dbReference type="Proteomes" id="UP000789901"/>
    </source>
</evidence>
<evidence type="ECO:0000313" key="1">
    <source>
        <dbReference type="EMBL" id="CAG8853646.1"/>
    </source>
</evidence>
<comment type="caution">
    <text evidence="1">The sequence shown here is derived from an EMBL/GenBank/DDBJ whole genome shotgun (WGS) entry which is preliminary data.</text>
</comment>
<feature type="non-terminal residue" evidence="1">
    <location>
        <position position="96"/>
    </location>
</feature>
<proteinExistence type="predicted"/>